<gene>
    <name evidence="2" type="ORF">scyTo_0022486</name>
</gene>
<dbReference type="EMBL" id="BFAA01022724">
    <property type="protein sequence ID" value="GCB81296.1"/>
    <property type="molecule type" value="Genomic_DNA"/>
</dbReference>
<evidence type="ECO:0000313" key="2">
    <source>
        <dbReference type="EMBL" id="GCB81296.1"/>
    </source>
</evidence>
<dbReference type="AlphaFoldDB" id="A0A401Q7F2"/>
<evidence type="ECO:0000313" key="3">
    <source>
        <dbReference type="Proteomes" id="UP000288216"/>
    </source>
</evidence>
<feature type="region of interest" description="Disordered" evidence="1">
    <location>
        <begin position="40"/>
        <end position="77"/>
    </location>
</feature>
<proteinExistence type="predicted"/>
<organism evidence="2 3">
    <name type="scientific">Scyliorhinus torazame</name>
    <name type="common">Cloudy catshark</name>
    <name type="synonym">Catulus torazame</name>
    <dbReference type="NCBI Taxonomy" id="75743"/>
    <lineage>
        <taxon>Eukaryota</taxon>
        <taxon>Metazoa</taxon>
        <taxon>Chordata</taxon>
        <taxon>Craniata</taxon>
        <taxon>Vertebrata</taxon>
        <taxon>Chondrichthyes</taxon>
        <taxon>Elasmobranchii</taxon>
        <taxon>Galeomorphii</taxon>
        <taxon>Galeoidea</taxon>
        <taxon>Carcharhiniformes</taxon>
        <taxon>Scyliorhinidae</taxon>
        <taxon>Scyliorhinus</taxon>
    </lineage>
</organism>
<sequence length="77" mass="8756">KLCLLEKAELIDRHSLDLQLPLCFQLGEICSKITTPWKCPADSSQRRTSQVKDRPGYRSHGDGLVATGPVRWRHEGR</sequence>
<name>A0A401Q7F2_SCYTO</name>
<protein>
    <submittedName>
        <fullName evidence="2">Uncharacterized protein</fullName>
    </submittedName>
</protein>
<dbReference type="Proteomes" id="UP000288216">
    <property type="component" value="Unassembled WGS sequence"/>
</dbReference>
<comment type="caution">
    <text evidence="2">The sequence shown here is derived from an EMBL/GenBank/DDBJ whole genome shotgun (WGS) entry which is preliminary data.</text>
</comment>
<feature type="non-terminal residue" evidence="2">
    <location>
        <position position="1"/>
    </location>
</feature>
<reference evidence="2 3" key="1">
    <citation type="journal article" date="2018" name="Nat. Ecol. Evol.">
        <title>Shark genomes provide insights into elasmobranch evolution and the origin of vertebrates.</title>
        <authorList>
            <person name="Hara Y"/>
            <person name="Yamaguchi K"/>
            <person name="Onimaru K"/>
            <person name="Kadota M"/>
            <person name="Koyanagi M"/>
            <person name="Keeley SD"/>
            <person name="Tatsumi K"/>
            <person name="Tanaka K"/>
            <person name="Motone F"/>
            <person name="Kageyama Y"/>
            <person name="Nozu R"/>
            <person name="Adachi N"/>
            <person name="Nishimura O"/>
            <person name="Nakagawa R"/>
            <person name="Tanegashima C"/>
            <person name="Kiyatake I"/>
            <person name="Matsumoto R"/>
            <person name="Murakumo K"/>
            <person name="Nishida K"/>
            <person name="Terakita A"/>
            <person name="Kuratani S"/>
            <person name="Sato K"/>
            <person name="Hyodo S Kuraku.S."/>
        </authorList>
    </citation>
    <scope>NUCLEOTIDE SEQUENCE [LARGE SCALE GENOMIC DNA]</scope>
</reference>
<feature type="compositionally biased region" description="Basic and acidic residues" evidence="1">
    <location>
        <begin position="50"/>
        <end position="61"/>
    </location>
</feature>
<evidence type="ECO:0000256" key="1">
    <source>
        <dbReference type="SAM" id="MobiDB-lite"/>
    </source>
</evidence>
<keyword evidence="3" id="KW-1185">Reference proteome</keyword>
<accession>A0A401Q7F2</accession>